<comment type="caution">
    <text evidence="2">The sequence shown here is derived from an EMBL/GenBank/DDBJ whole genome shotgun (WGS) entry which is preliminary data.</text>
</comment>
<evidence type="ECO:0000256" key="1">
    <source>
        <dbReference type="SAM" id="MobiDB-lite"/>
    </source>
</evidence>
<feature type="region of interest" description="Disordered" evidence="1">
    <location>
        <begin position="463"/>
        <end position="495"/>
    </location>
</feature>
<keyword evidence="3" id="KW-1185">Reference proteome</keyword>
<evidence type="ECO:0000313" key="3">
    <source>
        <dbReference type="Proteomes" id="UP000007350"/>
    </source>
</evidence>
<feature type="region of interest" description="Disordered" evidence="1">
    <location>
        <begin position="263"/>
        <end position="335"/>
    </location>
</feature>
<evidence type="ECO:0000313" key="2">
    <source>
        <dbReference type="EMBL" id="EKF31362.1"/>
    </source>
</evidence>
<feature type="compositionally biased region" description="Low complexity" evidence="1">
    <location>
        <begin position="89"/>
        <end position="102"/>
    </location>
</feature>
<reference evidence="2 3" key="1">
    <citation type="journal article" date="2012" name="BMC Genomics">
        <title>Comparative genomic analysis of human infective Trypanosoma cruzi lineages with the bat-restricted subspecies T. cruzi marinkellei.</title>
        <authorList>
            <person name="Franzen O."/>
            <person name="Talavera-Lopez C."/>
            <person name="Ochaya S."/>
            <person name="Butler C.E."/>
            <person name="Messenger L.A."/>
            <person name="Lewis M.D."/>
            <person name="Llewellyn M.S."/>
            <person name="Marinkelle C.J."/>
            <person name="Tyler K.M."/>
            <person name="Miles M.A."/>
            <person name="Andersson B."/>
        </authorList>
    </citation>
    <scope>NUCLEOTIDE SEQUENCE [LARGE SCALE GENOMIC DNA]</scope>
    <source>
        <strain evidence="2 3">B7</strain>
    </source>
</reference>
<accession>K2NR13</accession>
<dbReference type="OrthoDB" id="266803at2759"/>
<organism evidence="2 3">
    <name type="scientific">Trypanosoma cruzi marinkellei</name>
    <dbReference type="NCBI Taxonomy" id="85056"/>
    <lineage>
        <taxon>Eukaryota</taxon>
        <taxon>Discoba</taxon>
        <taxon>Euglenozoa</taxon>
        <taxon>Kinetoplastea</taxon>
        <taxon>Metakinetoplastina</taxon>
        <taxon>Trypanosomatida</taxon>
        <taxon>Trypanosomatidae</taxon>
        <taxon>Trypanosoma</taxon>
        <taxon>Schizotrypanum</taxon>
    </lineage>
</organism>
<dbReference type="AlphaFoldDB" id="K2NR13"/>
<feature type="region of interest" description="Disordered" evidence="1">
    <location>
        <begin position="69"/>
        <end position="110"/>
    </location>
</feature>
<feature type="compositionally biased region" description="Basic residues" evidence="1">
    <location>
        <begin position="71"/>
        <end position="88"/>
    </location>
</feature>
<sequence length="495" mass="55483">MSVEDQQYDPAAYGGQHMFGSSAPPIACCQRSNACESSLGKEAGCLQCRCPAERPPCCCETFQGGSGVKSHSYRGARHPPPPSHHHQQQHYYRQQQQQQQPPEGGVEQLQQGSRSSSRRCFCCVPEQEELQEYDRLEKEQRYRSMRAERQKLQAALYDDLYCGMTPRHESSSDYSYRPNTAQLLRYSQGSLYQRAVAMEQERRRRELRKEIEARKRELSARGPMHQPVAFFTSVDGVKRPLAHGQRTRGRAFANAPVRVCPTTGLKQHQHPGRDVRAAATKPAAVVGRRCESRNRGSSYWRGRKHHKDREAHVQDTTPLTADTSREPVSGPPAAHSLSRCRCKEVQKASSPAPPLRGGQYECRCKPCRCCSCAEKAHSAGVVPTVSHTVDAVPEAPLQEEDKEKPAAPLRAAAVVPRRTSSLPACFRRTAIDYGRKIYITDDAHLSRRAKVIELLEQDGYVRPLTPKTRSPSAPLPEKAQRWATTRSTSAHRVCA</sequence>
<protein>
    <submittedName>
        <fullName evidence="2">Uncharacterized protein</fullName>
    </submittedName>
</protein>
<dbReference type="EMBL" id="AHKC01010856">
    <property type="protein sequence ID" value="EKF31362.1"/>
    <property type="molecule type" value="Genomic_DNA"/>
</dbReference>
<gene>
    <name evidence="2" type="ORF">MOQ_004805</name>
</gene>
<proteinExistence type="predicted"/>
<name>K2NR13_TRYCR</name>
<dbReference type="Proteomes" id="UP000007350">
    <property type="component" value="Unassembled WGS sequence"/>
</dbReference>
<feature type="compositionally biased region" description="Polar residues" evidence="1">
    <location>
        <begin position="482"/>
        <end position="495"/>
    </location>
</feature>